<comment type="caution">
    <text evidence="1">The sequence shown here is derived from an EMBL/GenBank/DDBJ whole genome shotgun (WGS) entry which is preliminary data.</text>
</comment>
<evidence type="ECO:0000313" key="1">
    <source>
        <dbReference type="EMBL" id="GBC60537.1"/>
    </source>
</evidence>
<dbReference type="EMBL" id="BEXT01000001">
    <property type="protein sequence ID" value="GBC60537.1"/>
    <property type="molecule type" value="Genomic_DNA"/>
</dbReference>
<proteinExistence type="predicted"/>
<dbReference type="Proteomes" id="UP000288096">
    <property type="component" value="Unassembled WGS sequence"/>
</dbReference>
<organism evidence="1 2">
    <name type="scientific">Desulfonema ishimotonii</name>
    <dbReference type="NCBI Taxonomy" id="45657"/>
    <lineage>
        <taxon>Bacteria</taxon>
        <taxon>Pseudomonadati</taxon>
        <taxon>Thermodesulfobacteriota</taxon>
        <taxon>Desulfobacteria</taxon>
        <taxon>Desulfobacterales</taxon>
        <taxon>Desulfococcaceae</taxon>
        <taxon>Desulfonema</taxon>
    </lineage>
</organism>
<accession>A0A401FU76</accession>
<sequence>MSGKMKWKDALLFSGMPLEFEAARLLISEGFNVNADFRYTWSDADALSNSGTDLHAKTDIPFSESGPPLSQMEILVDCKHRDPRAVGLFLPDLNPSGASPVSPGNTVRVIDQFSPCVVSSDALVSFEMGMPVCYKGMEVNTDTGEVDESLFKQSLWQLQSPLPRLMTENIFLFLTGPVENNIPFLFCPVLLTTAPLFVMRKETALSQIENADQIEDVAVRTPYLIMSSGLSPDFKSTCVEESKQLRTLLRTDKAMAIEMKKARYYNSHFNLPFTIIDALNASEYYYLNHFFTQFFICSHTAFPEFVRVLKKTAETVMKTRQELA</sequence>
<dbReference type="RefSeq" id="WP_124327940.1">
    <property type="nucleotide sequence ID" value="NZ_BEXT01000001.1"/>
</dbReference>
<dbReference type="AlphaFoldDB" id="A0A401FU76"/>
<gene>
    <name evidence="1" type="ORF">DENIS_1494</name>
</gene>
<protein>
    <submittedName>
        <fullName evidence="1">Uncharacterized protein</fullName>
    </submittedName>
</protein>
<dbReference type="OrthoDB" id="9089108at2"/>
<keyword evidence="2" id="KW-1185">Reference proteome</keyword>
<name>A0A401FU76_9BACT</name>
<evidence type="ECO:0000313" key="2">
    <source>
        <dbReference type="Proteomes" id="UP000288096"/>
    </source>
</evidence>
<reference evidence="2" key="2">
    <citation type="submission" date="2019-01" db="EMBL/GenBank/DDBJ databases">
        <title>Genome sequence of Desulfonema ishimotonii strain Tokyo 01.</title>
        <authorList>
            <person name="Fukui M."/>
        </authorList>
    </citation>
    <scope>NUCLEOTIDE SEQUENCE [LARGE SCALE GENOMIC DNA]</scope>
    <source>
        <strain evidence="2">Tokyo 01</strain>
    </source>
</reference>
<reference evidence="2" key="1">
    <citation type="submission" date="2017-11" db="EMBL/GenBank/DDBJ databases">
        <authorList>
            <person name="Watanabe M."/>
            <person name="Kojima H."/>
        </authorList>
    </citation>
    <scope>NUCLEOTIDE SEQUENCE [LARGE SCALE GENOMIC DNA]</scope>
    <source>
        <strain evidence="2">Tokyo 01</strain>
    </source>
</reference>